<comment type="caution">
    <text evidence="1">The sequence shown here is derived from an EMBL/GenBank/DDBJ whole genome shotgun (WGS) entry which is preliminary data.</text>
</comment>
<dbReference type="RefSeq" id="WP_198731206.1">
    <property type="nucleotide sequence ID" value="NZ_JAEILG010000155.1"/>
</dbReference>
<organism evidence="1 2">
    <name type="scientific">Pseudomonas synxantha</name>
    <dbReference type="NCBI Taxonomy" id="47883"/>
    <lineage>
        <taxon>Bacteria</taxon>
        <taxon>Pseudomonadati</taxon>
        <taxon>Pseudomonadota</taxon>
        <taxon>Gammaproteobacteria</taxon>
        <taxon>Pseudomonadales</taxon>
        <taxon>Pseudomonadaceae</taxon>
        <taxon>Pseudomonas</taxon>
    </lineage>
</organism>
<reference evidence="1 2" key="1">
    <citation type="submission" date="2020-12" db="EMBL/GenBank/DDBJ databases">
        <title>Comparative genomic insights into the epidemiology and virulence of plant pathogenic Pseudomonads from Turkey.</title>
        <authorList>
            <person name="Dillon M."/>
            <person name="Ruiz-Bedoya T."/>
            <person name="Bendalovic-Torma C."/>
            <person name="Guttman K.M."/>
            <person name="Kwak H."/>
            <person name="Middleton M.A."/>
            <person name="Wang P.W."/>
            <person name="Horuz S."/>
            <person name="Aysan Y."/>
            <person name="Guttman D.S."/>
        </authorList>
    </citation>
    <scope>NUCLEOTIDE SEQUENCE [LARGE SCALE GENOMIC DNA]</scope>
    <source>
        <strain evidence="1 2">S5_IA_2b</strain>
    </source>
</reference>
<evidence type="ECO:0000313" key="1">
    <source>
        <dbReference type="EMBL" id="MBI6568582.1"/>
    </source>
</evidence>
<protein>
    <submittedName>
        <fullName evidence="1">Uncharacterized protein</fullName>
    </submittedName>
</protein>
<dbReference type="EMBL" id="JAEILG010000155">
    <property type="protein sequence ID" value="MBI6568582.1"/>
    <property type="molecule type" value="Genomic_DNA"/>
</dbReference>
<accession>A0ABS0USL0</accession>
<keyword evidence="2" id="KW-1185">Reference proteome</keyword>
<sequence>MNELNFNEPAVQIDLPDLFGTEKSKENVAERTDSLIQTLSSITESRGLNASLAAIKLPAPAPAPIVAPALASVEPSQVIEDDEWPVVVPDVIVPLGVSESYEPLGIVQVEEEVSLDVAIAMPQATPAAEKGGSLADYKRWALEYKKEEEALLRDAFKTARILVSYDFDPAATEFDYLENVLKMAFIKRGVYNECRHEISRRLFDQFIHE</sequence>
<name>A0ABS0USL0_9PSED</name>
<evidence type="ECO:0000313" key="2">
    <source>
        <dbReference type="Proteomes" id="UP000648914"/>
    </source>
</evidence>
<dbReference type="Proteomes" id="UP000648914">
    <property type="component" value="Unassembled WGS sequence"/>
</dbReference>
<gene>
    <name evidence="1" type="ORF">YA0852_31440</name>
</gene>
<proteinExistence type="predicted"/>